<feature type="binding site" evidence="8">
    <location>
        <position position="307"/>
    </location>
    <ligand>
        <name>Mg(2+)</name>
        <dbReference type="ChEBI" id="CHEBI:18420"/>
        <label>1</label>
    </ligand>
</feature>
<dbReference type="PIRSF" id="PIRSF016939">
    <property type="entry name" value="ADP_ribslarg_hdr"/>
    <property type="match status" value="1"/>
</dbReference>
<comment type="function">
    <text evidence="3">Specifically acts as an arginine mono-ADP-ribosylhydrolase by mediating the removal of mono-ADP-ribose attached to arginine residues on proteins.</text>
</comment>
<evidence type="ECO:0000313" key="10">
    <source>
        <dbReference type="RefSeq" id="XP_054829041.1"/>
    </source>
</evidence>
<feature type="binding site" evidence="8">
    <location>
        <position position="59"/>
    </location>
    <ligand>
        <name>Mg(2+)</name>
        <dbReference type="ChEBI" id="CHEBI:18420"/>
        <label>1</label>
    </ligand>
</feature>
<sequence>MCSGLLENYVAAMVLSATGDALGFKNGKWEFLSCGEKIHAQLAEMGGVDKINVAGWLVSDDTVMHLATAEALTAAGTDPDFTHLYALLARNYRDCMNDMSGRAPGDTCMHYAYRLKPDEPDGWKIPFNARGGGCGAAMRSMCIGLRFRHPEQLDSLIEVSIESGRMTHHHPTGYLGSLASALFTSYAVNRKPPQEWGKGLMTMLPKAKAYIQKSAHFVEENLQHWNYFESKWKKYLKIRGISDGKSHPSFPEEYGVKQRDEFYTSLSYSGWGGSSGHDAPMIAYDALLGSGNNWTELASRGFFHGGDSDSTGAIAACWWGAMHGFQGVSANNYREIEYRDRLEKVAGDLYHLSLAAKLD</sequence>
<dbReference type="GO" id="GO:0051725">
    <property type="term" value="P:protein de-ADP-ribosylation"/>
    <property type="evidence" value="ECO:0007669"/>
    <property type="project" value="InterPro"/>
</dbReference>
<evidence type="ECO:0000256" key="5">
    <source>
        <dbReference type="ARBA" id="ARBA00049773"/>
    </source>
</evidence>
<evidence type="ECO:0000256" key="4">
    <source>
        <dbReference type="ARBA" id="ARBA00049725"/>
    </source>
</evidence>
<dbReference type="GeneID" id="129325432"/>
<dbReference type="FunFam" id="1.10.4080.10:FF:000002">
    <property type="entry name" value="ADP-ribosylarginine hydrolase isoform X1"/>
    <property type="match status" value="1"/>
</dbReference>
<keyword evidence="8" id="KW-0479">Metal-binding</keyword>
<evidence type="ECO:0000313" key="9">
    <source>
        <dbReference type="Proteomes" id="UP001190640"/>
    </source>
</evidence>
<comment type="cofactor">
    <cofactor evidence="8">
        <name>Mg(2+)</name>
        <dbReference type="ChEBI" id="CHEBI:18420"/>
    </cofactor>
    <text evidence="8">Binds 2 magnesium ions per subunit.</text>
</comment>
<evidence type="ECO:0000256" key="7">
    <source>
        <dbReference type="ARBA" id="ARBA00049810"/>
    </source>
</evidence>
<feature type="binding site" evidence="8">
    <location>
        <position position="60"/>
    </location>
    <ligand>
        <name>Mg(2+)</name>
        <dbReference type="ChEBI" id="CHEBI:18420"/>
        <label>1</label>
    </ligand>
</feature>
<comment type="similarity">
    <text evidence="1">Belongs to the ADP-ribosylglycohydrolase family.</text>
</comment>
<dbReference type="Pfam" id="PF03747">
    <property type="entry name" value="ADP_ribosyl_GH"/>
    <property type="match status" value="1"/>
</dbReference>
<reference evidence="10 11" key="1">
    <citation type="submission" date="2025-04" db="UniProtKB">
        <authorList>
            <consortium name="RefSeq"/>
        </authorList>
    </citation>
    <scope>IDENTIFICATION</scope>
    <source>
        <tissue evidence="10 11">Blood</tissue>
    </source>
</reference>
<feature type="binding site" evidence="8">
    <location>
        <position position="310"/>
    </location>
    <ligand>
        <name>Mg(2+)</name>
        <dbReference type="ChEBI" id="CHEBI:18420"/>
        <label>1</label>
    </ligand>
</feature>
<organism evidence="9 11">
    <name type="scientific">Eublepharis macularius</name>
    <name type="common">Leopard gecko</name>
    <name type="synonym">Cyrtodactylus macularius</name>
    <dbReference type="NCBI Taxonomy" id="481883"/>
    <lineage>
        <taxon>Eukaryota</taxon>
        <taxon>Metazoa</taxon>
        <taxon>Chordata</taxon>
        <taxon>Craniata</taxon>
        <taxon>Vertebrata</taxon>
        <taxon>Euteleostomi</taxon>
        <taxon>Lepidosauria</taxon>
        <taxon>Squamata</taxon>
        <taxon>Bifurcata</taxon>
        <taxon>Gekkota</taxon>
        <taxon>Eublepharidae</taxon>
        <taxon>Eublepharinae</taxon>
        <taxon>Eublepharis</taxon>
    </lineage>
</organism>
<dbReference type="AlphaFoldDB" id="A0AA97J0H8"/>
<feature type="binding site" evidence="8">
    <location>
        <position position="309"/>
    </location>
    <ligand>
        <name>Mg(2+)</name>
        <dbReference type="ChEBI" id="CHEBI:18420"/>
        <label>1</label>
    </ligand>
</feature>
<feature type="binding site" evidence="8">
    <location>
        <position position="61"/>
    </location>
    <ligand>
        <name>Mg(2+)</name>
        <dbReference type="ChEBI" id="CHEBI:18420"/>
        <label>1</label>
    </ligand>
</feature>
<dbReference type="RefSeq" id="XP_054829042.1">
    <property type="nucleotide sequence ID" value="XM_054973067.1"/>
</dbReference>
<dbReference type="Proteomes" id="UP001190640">
    <property type="component" value="Chromosome 3"/>
</dbReference>
<keyword evidence="2 10" id="KW-0378">Hydrolase</keyword>
<dbReference type="InterPro" id="IPR036705">
    <property type="entry name" value="Ribosyl_crysJ1_sf"/>
</dbReference>
<dbReference type="CTD" id="141"/>
<dbReference type="PANTHER" id="PTHR16222:SF26">
    <property type="entry name" value="ADP-RIBOSYLHYDROLASE ARH1"/>
    <property type="match status" value="1"/>
</dbReference>
<name>A0AA97J0H8_EUBMA</name>
<proteinExistence type="inferred from homology"/>
<evidence type="ECO:0000256" key="6">
    <source>
        <dbReference type="ARBA" id="ARBA00049798"/>
    </source>
</evidence>
<dbReference type="Gene3D" id="1.10.4080.10">
    <property type="entry name" value="ADP-ribosylation/Crystallin J1"/>
    <property type="match status" value="1"/>
</dbReference>
<dbReference type="EC" id="3.2.2.19" evidence="4"/>
<accession>A0AA97J0H8</accession>
<evidence type="ECO:0000256" key="3">
    <source>
        <dbReference type="ARBA" id="ARBA00049582"/>
    </source>
</evidence>
<evidence type="ECO:0000256" key="1">
    <source>
        <dbReference type="ARBA" id="ARBA00010702"/>
    </source>
</evidence>
<dbReference type="KEGG" id="emc:129325432"/>
<gene>
    <name evidence="10 11" type="primary">ADPRH</name>
</gene>
<evidence type="ECO:0000313" key="11">
    <source>
        <dbReference type="RefSeq" id="XP_054829042.1"/>
    </source>
</evidence>
<dbReference type="InterPro" id="IPR012108">
    <property type="entry name" value="ADP-ribosylarg_hydro"/>
</dbReference>
<dbReference type="PANTHER" id="PTHR16222">
    <property type="entry name" value="ADP-RIBOSYLGLYCOHYDROLASE"/>
    <property type="match status" value="1"/>
</dbReference>
<dbReference type="GO" id="GO:0003875">
    <property type="term" value="F:ADP-ribosylarginine hydrolase activity"/>
    <property type="evidence" value="ECO:0007669"/>
    <property type="project" value="UniProtKB-EC"/>
</dbReference>
<evidence type="ECO:0000256" key="2">
    <source>
        <dbReference type="ARBA" id="ARBA00022801"/>
    </source>
</evidence>
<dbReference type="SUPFAM" id="SSF101478">
    <property type="entry name" value="ADP-ribosylglycohydrolase"/>
    <property type="match status" value="1"/>
</dbReference>
<protein>
    <recommendedName>
        <fullName evidence="5">ADP-ribosylhydrolase ARH1</fullName>
        <ecNumber evidence="4">3.2.2.19</ecNumber>
    </recommendedName>
    <alternativeName>
        <fullName evidence="6">ADP-ribose-L-arginine cleaving enzyme</fullName>
    </alternativeName>
    <alternativeName>
        <fullName evidence="7">[Protein ADP-ribosylarginine] hydrolase</fullName>
    </alternativeName>
</protein>
<evidence type="ECO:0000256" key="8">
    <source>
        <dbReference type="PIRSR" id="PIRSR605502-1"/>
    </source>
</evidence>
<dbReference type="GO" id="GO:0000287">
    <property type="term" value="F:magnesium ion binding"/>
    <property type="evidence" value="ECO:0007669"/>
    <property type="project" value="InterPro"/>
</dbReference>
<dbReference type="RefSeq" id="XP_054829041.1">
    <property type="nucleotide sequence ID" value="XM_054973066.1"/>
</dbReference>
<dbReference type="InterPro" id="IPR050792">
    <property type="entry name" value="ADP-ribosylglycohydrolase"/>
</dbReference>
<keyword evidence="9" id="KW-1185">Reference proteome</keyword>
<keyword evidence="8" id="KW-0460">Magnesium</keyword>
<dbReference type="InterPro" id="IPR005502">
    <property type="entry name" value="Ribosyl_crysJ1"/>
</dbReference>